<gene>
    <name evidence="1" type="ORF">PROVRUST_07061</name>
</gene>
<dbReference type="Proteomes" id="UP000005512">
    <property type="component" value="Unassembled WGS sequence"/>
</dbReference>
<evidence type="ECO:0000313" key="2">
    <source>
        <dbReference type="Proteomes" id="UP000005512"/>
    </source>
</evidence>
<proteinExistence type="predicted"/>
<evidence type="ECO:0000313" key="1">
    <source>
        <dbReference type="EMBL" id="EFB71736.1"/>
    </source>
</evidence>
<organism evidence="1 2">
    <name type="scientific">Providencia rustigianii DSM 4541</name>
    <dbReference type="NCBI Taxonomy" id="500637"/>
    <lineage>
        <taxon>Bacteria</taxon>
        <taxon>Pseudomonadati</taxon>
        <taxon>Pseudomonadota</taxon>
        <taxon>Gammaproteobacteria</taxon>
        <taxon>Enterobacterales</taxon>
        <taxon>Morganellaceae</taxon>
        <taxon>Providencia</taxon>
    </lineage>
</organism>
<protein>
    <submittedName>
        <fullName evidence="1">Uncharacterized protein</fullName>
    </submittedName>
</protein>
<dbReference type="eggNOG" id="ENOG5031IYJ">
    <property type="taxonomic scope" value="Bacteria"/>
</dbReference>
<comment type="caution">
    <text evidence="1">The sequence shown here is derived from an EMBL/GenBank/DDBJ whole genome shotgun (WGS) entry which is preliminary data.</text>
</comment>
<dbReference type="AlphaFoldDB" id="D1P4B0"/>
<accession>D1P4B0</accession>
<dbReference type="HOGENOM" id="CLU_1915220_0_0_6"/>
<sequence length="132" mass="15309">MKNKMFSLLVYTLIAGSAFLAGVMVNYTPDLDIVKKSQAAVEDLLDYPKTVEFKDVKYHEIRETLDHGILGYVCGQVLVFDARNTYNYHRFIVKTYQHQDGRNIVSIPLLEREGIEFPLDEFNSIWNKNCQK</sequence>
<dbReference type="STRING" id="500637.PROVRUST_07061"/>
<name>D1P4B0_9GAMM</name>
<keyword evidence="2" id="KW-1185">Reference proteome</keyword>
<reference evidence="1" key="1">
    <citation type="submission" date="2009-12" db="EMBL/GenBank/DDBJ databases">
        <authorList>
            <person name="Weinstock G."/>
            <person name="Sodergren E."/>
            <person name="Clifton S."/>
            <person name="Fulton L."/>
            <person name="Fulton B."/>
            <person name="Courtney L."/>
            <person name="Fronick C."/>
            <person name="Harrison M."/>
            <person name="Strong C."/>
            <person name="Farmer C."/>
            <person name="Delahaunty K."/>
            <person name="Markovic C."/>
            <person name="Hall O."/>
            <person name="Minx P."/>
            <person name="Tomlinson C."/>
            <person name="Mitreva M."/>
            <person name="Nelson J."/>
            <person name="Hou S."/>
            <person name="Wollam A."/>
            <person name="Pepin K.H."/>
            <person name="Johnson M."/>
            <person name="Bhonagiri V."/>
            <person name="Nash W.E."/>
            <person name="Warren W."/>
            <person name="Chinwalla A."/>
            <person name="Mardis E.R."/>
            <person name="Wilson R.K."/>
        </authorList>
    </citation>
    <scope>NUCLEOTIDE SEQUENCE [LARGE SCALE GENOMIC DNA]</scope>
    <source>
        <strain evidence="1">DSM 4541</strain>
    </source>
</reference>
<dbReference type="RefSeq" id="WP_006815079.1">
    <property type="nucleotide sequence ID" value="NZ_GG703819.1"/>
</dbReference>
<dbReference type="EMBL" id="ABXV02000030">
    <property type="protein sequence ID" value="EFB71736.1"/>
    <property type="molecule type" value="Genomic_DNA"/>
</dbReference>